<proteinExistence type="inferred from homology"/>
<dbReference type="Gene3D" id="2.40.10.230">
    <property type="entry name" value="Probable tRNA pseudouridine synthase domain"/>
    <property type="match status" value="1"/>
</dbReference>
<feature type="region of interest" description="Disordered" evidence="9">
    <location>
        <begin position="1"/>
        <end position="34"/>
    </location>
</feature>
<accession>L8HBD1</accession>
<evidence type="ECO:0000313" key="11">
    <source>
        <dbReference type="Proteomes" id="UP000011083"/>
    </source>
</evidence>
<dbReference type="PANTHER" id="PTHR31633:SF1">
    <property type="entry name" value="H_ACA RIBONUCLEOPROTEIN COMPLEX NON-CORE SUBUNIT NAF1"/>
    <property type="match status" value="1"/>
</dbReference>
<evidence type="ECO:0000256" key="3">
    <source>
        <dbReference type="ARBA" id="ARBA00021438"/>
    </source>
</evidence>
<feature type="region of interest" description="Disordered" evidence="9">
    <location>
        <begin position="126"/>
        <end position="146"/>
    </location>
</feature>
<feature type="region of interest" description="Disordered" evidence="9">
    <location>
        <begin position="82"/>
        <end position="110"/>
    </location>
</feature>
<comment type="subcellular location">
    <subcellularLocation>
        <location evidence="1">Nucleus</location>
    </subcellularLocation>
</comment>
<dbReference type="InterPro" id="IPR009000">
    <property type="entry name" value="Transl_B-barrel_sf"/>
</dbReference>
<organism evidence="10 11">
    <name type="scientific">Acanthamoeba castellanii (strain ATCC 30010 / Neff)</name>
    <dbReference type="NCBI Taxonomy" id="1257118"/>
    <lineage>
        <taxon>Eukaryota</taxon>
        <taxon>Amoebozoa</taxon>
        <taxon>Discosea</taxon>
        <taxon>Longamoebia</taxon>
        <taxon>Centramoebida</taxon>
        <taxon>Acanthamoebidae</taxon>
        <taxon>Acanthamoeba</taxon>
    </lineage>
</organism>
<evidence type="ECO:0000256" key="9">
    <source>
        <dbReference type="SAM" id="MobiDB-lite"/>
    </source>
</evidence>
<dbReference type="OMA" id="WKNDDEP"/>
<dbReference type="STRING" id="1257118.L8HBD1"/>
<dbReference type="GO" id="GO:0005634">
    <property type="term" value="C:nucleus"/>
    <property type="evidence" value="ECO:0007669"/>
    <property type="project" value="UniProtKB-SubCell"/>
</dbReference>
<evidence type="ECO:0000313" key="10">
    <source>
        <dbReference type="EMBL" id="ELR22839.1"/>
    </source>
</evidence>
<evidence type="ECO:0000256" key="5">
    <source>
        <dbReference type="ARBA" id="ARBA00022552"/>
    </source>
</evidence>
<feature type="compositionally biased region" description="Acidic residues" evidence="9">
    <location>
        <begin position="238"/>
        <end position="255"/>
    </location>
</feature>
<keyword evidence="7" id="KW-0694">RNA-binding</keyword>
<dbReference type="GO" id="GO:0000493">
    <property type="term" value="P:box H/ACA snoRNP assembly"/>
    <property type="evidence" value="ECO:0007669"/>
    <property type="project" value="InterPro"/>
</dbReference>
<keyword evidence="5" id="KW-0698">rRNA processing</keyword>
<dbReference type="GO" id="GO:0005732">
    <property type="term" value="C:sno(s)RNA-containing ribonucleoprotein complex"/>
    <property type="evidence" value="ECO:0007669"/>
    <property type="project" value="InterPro"/>
</dbReference>
<dbReference type="RefSeq" id="XP_004351616.1">
    <property type="nucleotide sequence ID" value="XM_004351564.1"/>
</dbReference>
<reference evidence="10 11" key="1">
    <citation type="journal article" date="2013" name="Genome Biol.">
        <title>Genome of Acanthamoeba castellanii highlights extensive lateral gene transfer and early evolution of tyrosine kinase signaling.</title>
        <authorList>
            <person name="Clarke M."/>
            <person name="Lohan A.J."/>
            <person name="Liu B."/>
            <person name="Lagkouvardos I."/>
            <person name="Roy S."/>
            <person name="Zafar N."/>
            <person name="Bertelli C."/>
            <person name="Schilde C."/>
            <person name="Kianianmomeni A."/>
            <person name="Burglin T.R."/>
            <person name="Frech C."/>
            <person name="Turcotte B."/>
            <person name="Kopec K.O."/>
            <person name="Synnott J.M."/>
            <person name="Choo C."/>
            <person name="Paponov I."/>
            <person name="Finkler A."/>
            <person name="Soon Heng Tan C."/>
            <person name="Hutchins A.P."/>
            <person name="Weinmeier T."/>
            <person name="Rattei T."/>
            <person name="Chu J.S."/>
            <person name="Gimenez G."/>
            <person name="Irimia M."/>
            <person name="Rigden D.J."/>
            <person name="Fitzpatrick D.A."/>
            <person name="Lorenzo-Morales J."/>
            <person name="Bateman A."/>
            <person name="Chiu C.H."/>
            <person name="Tang P."/>
            <person name="Hegemann P."/>
            <person name="Fromm H."/>
            <person name="Raoult D."/>
            <person name="Greub G."/>
            <person name="Miranda-Saavedra D."/>
            <person name="Chen N."/>
            <person name="Nash P."/>
            <person name="Ginger M.L."/>
            <person name="Horn M."/>
            <person name="Schaap P."/>
            <person name="Caler L."/>
            <person name="Loftus B."/>
        </authorList>
    </citation>
    <scope>NUCLEOTIDE SEQUENCE [LARGE SCALE GENOMIC DNA]</scope>
    <source>
        <strain evidence="10 11">Neff</strain>
    </source>
</reference>
<name>L8HBD1_ACACF</name>
<keyword evidence="11" id="KW-1185">Reference proteome</keyword>
<feature type="compositionally biased region" description="Pro residues" evidence="9">
    <location>
        <begin position="615"/>
        <end position="636"/>
    </location>
</feature>
<feature type="compositionally biased region" description="Low complexity" evidence="9">
    <location>
        <begin position="82"/>
        <end position="109"/>
    </location>
</feature>
<dbReference type="KEGG" id="acan:ACA1_396250"/>
<dbReference type="SUPFAM" id="SSF50447">
    <property type="entry name" value="Translation proteins"/>
    <property type="match status" value="1"/>
</dbReference>
<dbReference type="InterPro" id="IPR007504">
    <property type="entry name" value="H/ACA_rnp_Gar1/Naf1"/>
</dbReference>
<dbReference type="GO" id="GO:0001522">
    <property type="term" value="P:pseudouridine synthesis"/>
    <property type="evidence" value="ECO:0007669"/>
    <property type="project" value="InterPro"/>
</dbReference>
<keyword evidence="4" id="KW-0690">Ribosome biogenesis</keyword>
<evidence type="ECO:0000256" key="4">
    <source>
        <dbReference type="ARBA" id="ARBA00022517"/>
    </source>
</evidence>
<dbReference type="GO" id="GO:0003723">
    <property type="term" value="F:RNA binding"/>
    <property type="evidence" value="ECO:0007669"/>
    <property type="project" value="UniProtKB-KW"/>
</dbReference>
<evidence type="ECO:0000256" key="1">
    <source>
        <dbReference type="ARBA" id="ARBA00004123"/>
    </source>
</evidence>
<dbReference type="OrthoDB" id="21550at2759"/>
<keyword evidence="6" id="KW-0597">Phosphoprotein</keyword>
<dbReference type="AlphaFoldDB" id="L8HBD1"/>
<dbReference type="InterPro" id="IPR040309">
    <property type="entry name" value="Naf1"/>
</dbReference>
<keyword evidence="8" id="KW-0539">Nucleus</keyword>
<evidence type="ECO:0000256" key="6">
    <source>
        <dbReference type="ARBA" id="ARBA00022553"/>
    </source>
</evidence>
<dbReference type="GeneID" id="14923802"/>
<comment type="similarity">
    <text evidence="2">Belongs to the NAF1 family.</text>
</comment>
<dbReference type="Pfam" id="PF04410">
    <property type="entry name" value="Gar1"/>
    <property type="match status" value="1"/>
</dbReference>
<feature type="region of interest" description="Disordered" evidence="9">
    <location>
        <begin position="601"/>
        <end position="658"/>
    </location>
</feature>
<feature type="region of interest" description="Disordered" evidence="9">
    <location>
        <begin position="409"/>
        <end position="507"/>
    </location>
</feature>
<feature type="compositionally biased region" description="Acidic residues" evidence="9">
    <location>
        <begin position="416"/>
        <end position="432"/>
    </location>
</feature>
<sequence>MEGDPQQQHTTPVAVGDHSAGGAMDLEDSPAPVPAAVLESAPVPSSSTAAAATGAVMLLDDLPPAAFAFATATTATAGVEAGAGAPASSFPATPLPSTTTTTTTAPTTPLGSAMDEEPFMGAAASTSLSTAVSSTPQQQQQHALAAAPPLAAAAAAVPSSAFTSAAAGPPPPQALLHGGGGGREVMDEEEEDDDEEEEEVVKDDLQAAAMAAEVPAWALSGAVRPVHQHPDALLPHVEEEDDEDDDDDSDDEEEAAIVGGGGAADDNEERGSSGKGGARLPFEASDIPRTKHELAPQAVEEEVVIPAEAALELAGAVEGMVEGFLVVAADPARQTLDIDNALCFDDRTPLGRVHEVFGPVKKPYYAVLNAHVERLRAQGREALLTRGTPVYYVPQASCFVQPTIIYTRGSDASGEHDEEPPEDELEFSDDEQEALHRRQRKKKLQDKRRQAHAETQEWEGNAEMALRTGAPAHHTSSAPAGRGRGERGRRRAANRGGYAGGGWSRGPAPPMAHGMPYAPAAAAGGGGHHAPGEYTPLQRPSHLVDHVMSNPAYGAASHGQQAYLPPQQQLPSLVPYGTPYGHMAYPGAQPMPMPMPMPMPAAPGQTQGQAQPQAMPLPMPLPMPPQAYPGGPPMYPPGAQASWQNQFYASPHHHNSSS</sequence>
<feature type="compositionally biased region" description="Basic residues" evidence="9">
    <location>
        <begin position="437"/>
        <end position="446"/>
    </location>
</feature>
<feature type="compositionally biased region" description="Polar residues" evidence="9">
    <location>
        <begin position="1"/>
        <end position="11"/>
    </location>
</feature>
<gene>
    <name evidence="10" type="ORF">ACA1_396250</name>
</gene>
<feature type="compositionally biased region" description="Low complexity" evidence="9">
    <location>
        <begin position="602"/>
        <end position="614"/>
    </location>
</feature>
<protein>
    <recommendedName>
        <fullName evidence="3">H/ACA ribonucleoprotein complex non-core subunit NAF1</fullName>
    </recommendedName>
</protein>
<feature type="region of interest" description="Disordered" evidence="9">
    <location>
        <begin position="238"/>
        <end position="285"/>
    </location>
</feature>
<evidence type="ECO:0000256" key="7">
    <source>
        <dbReference type="ARBA" id="ARBA00022884"/>
    </source>
</evidence>
<dbReference type="EMBL" id="KB007869">
    <property type="protein sequence ID" value="ELR22839.1"/>
    <property type="molecule type" value="Genomic_DNA"/>
</dbReference>
<dbReference type="PANTHER" id="PTHR31633">
    <property type="entry name" value="H/ACA RIBONUCLEOPROTEIN COMPLEX NON-CORE SUBUNIT NAF1"/>
    <property type="match status" value="1"/>
</dbReference>
<dbReference type="InterPro" id="IPR038664">
    <property type="entry name" value="Gar1/Naf1_Cbf5-bd_sf"/>
</dbReference>
<dbReference type="Proteomes" id="UP000011083">
    <property type="component" value="Unassembled WGS sequence"/>
</dbReference>
<evidence type="ECO:0000256" key="2">
    <source>
        <dbReference type="ARBA" id="ARBA00009801"/>
    </source>
</evidence>
<feature type="region of interest" description="Disordered" evidence="9">
    <location>
        <begin position="162"/>
        <end position="201"/>
    </location>
</feature>
<dbReference type="VEuPathDB" id="AmoebaDB:ACA1_396250"/>
<feature type="compositionally biased region" description="Acidic residues" evidence="9">
    <location>
        <begin position="186"/>
        <end position="201"/>
    </location>
</feature>
<evidence type="ECO:0000256" key="8">
    <source>
        <dbReference type="ARBA" id="ARBA00023242"/>
    </source>
</evidence>
<dbReference type="GO" id="GO:0006364">
    <property type="term" value="P:rRNA processing"/>
    <property type="evidence" value="ECO:0007669"/>
    <property type="project" value="UniProtKB-KW"/>
</dbReference>